<evidence type="ECO:0000256" key="1">
    <source>
        <dbReference type="SAM" id="Coils"/>
    </source>
</evidence>
<dbReference type="HOGENOM" id="CLU_1230643_0_0_1"/>
<gene>
    <name evidence="3" type="ORF">BN14_06587</name>
</gene>
<name>M5BZ85_THACB</name>
<accession>M5BZ85</accession>
<comment type="caution">
    <text evidence="3">The sequence shown here is derived from an EMBL/GenBank/DDBJ whole genome shotgun (WGS) entry which is preliminary data.</text>
</comment>
<feature type="region of interest" description="Disordered" evidence="2">
    <location>
        <begin position="1"/>
        <end position="71"/>
    </location>
</feature>
<dbReference type="AlphaFoldDB" id="M5BZ85"/>
<protein>
    <submittedName>
        <fullName evidence="3">Uncharacterized protein</fullName>
    </submittedName>
</protein>
<evidence type="ECO:0000256" key="2">
    <source>
        <dbReference type="SAM" id="MobiDB-lite"/>
    </source>
</evidence>
<feature type="coiled-coil region" evidence="1">
    <location>
        <begin position="117"/>
        <end position="205"/>
    </location>
</feature>
<dbReference type="EMBL" id="CAOJ01009971">
    <property type="protein sequence ID" value="CCO32526.1"/>
    <property type="molecule type" value="Genomic_DNA"/>
</dbReference>
<feature type="compositionally biased region" description="Polar residues" evidence="2">
    <location>
        <begin position="44"/>
        <end position="58"/>
    </location>
</feature>
<sequence>MCVSSSILEEPDDSDDEPDASEEDTEHQRLHQDSKAVNRAAKGTDSTLSANTGESSRNAKLAKGAKEGKTKERRFKIKAKYGTKQQGLHWITYATRHNLDSQAHLEEIITMHQNNARAKHNARRKALKQEERTLKAELKVKKINLRRLELMTPQAILLDLENRLANKENKKLLLQEKHAKLELKKSKLEEALKKEKTQRMKAKEARCAAQEKFEQARLKSNIGKS</sequence>
<evidence type="ECO:0000313" key="4">
    <source>
        <dbReference type="Proteomes" id="UP000012065"/>
    </source>
</evidence>
<evidence type="ECO:0000313" key="3">
    <source>
        <dbReference type="EMBL" id="CCO32526.1"/>
    </source>
</evidence>
<organism evidence="3 4">
    <name type="scientific">Thanatephorus cucumeris (strain AG1-IB / isolate 7/3/14)</name>
    <name type="common">Lettuce bottom rot fungus</name>
    <name type="synonym">Rhizoctonia solani</name>
    <dbReference type="NCBI Taxonomy" id="1108050"/>
    <lineage>
        <taxon>Eukaryota</taxon>
        <taxon>Fungi</taxon>
        <taxon>Dikarya</taxon>
        <taxon>Basidiomycota</taxon>
        <taxon>Agaricomycotina</taxon>
        <taxon>Agaricomycetes</taxon>
        <taxon>Cantharellales</taxon>
        <taxon>Ceratobasidiaceae</taxon>
        <taxon>Rhizoctonia</taxon>
        <taxon>Rhizoctonia solani AG-1</taxon>
    </lineage>
</organism>
<dbReference type="Proteomes" id="UP000012065">
    <property type="component" value="Unassembled WGS sequence"/>
</dbReference>
<proteinExistence type="predicted"/>
<feature type="compositionally biased region" description="Basic and acidic residues" evidence="2">
    <location>
        <begin position="26"/>
        <end position="36"/>
    </location>
</feature>
<keyword evidence="1" id="KW-0175">Coiled coil</keyword>
<feature type="compositionally biased region" description="Acidic residues" evidence="2">
    <location>
        <begin position="9"/>
        <end position="25"/>
    </location>
</feature>
<reference evidence="3 4" key="1">
    <citation type="journal article" date="2013" name="J. Biotechnol.">
        <title>Establishment and interpretation of the genome sequence of the phytopathogenic fungus Rhizoctonia solani AG1-IB isolate 7/3/14.</title>
        <authorList>
            <person name="Wibberg D.W."/>
            <person name="Jelonek L.J."/>
            <person name="Rupp O.R."/>
            <person name="Hennig M.H."/>
            <person name="Eikmeyer F.E."/>
            <person name="Goesmann A.G."/>
            <person name="Hartmann A.H."/>
            <person name="Borriss R.B."/>
            <person name="Grosch R.G."/>
            <person name="Puehler A.P."/>
            <person name="Schlueter A.S."/>
        </authorList>
    </citation>
    <scope>NUCLEOTIDE SEQUENCE [LARGE SCALE GENOMIC DNA]</scope>
    <source>
        <strain evidence="4">AG1-IB / isolate 7/3/14</strain>
    </source>
</reference>